<feature type="non-terminal residue" evidence="1">
    <location>
        <position position="1"/>
    </location>
</feature>
<dbReference type="EMBL" id="CAVNYO010000403">
    <property type="protein sequence ID" value="CAK5274763.1"/>
    <property type="molecule type" value="Genomic_DNA"/>
</dbReference>
<dbReference type="Proteomes" id="UP001295794">
    <property type="component" value="Unassembled WGS sequence"/>
</dbReference>
<gene>
    <name evidence="1" type="ORF">MYCIT1_LOCUS22063</name>
</gene>
<evidence type="ECO:0000313" key="2">
    <source>
        <dbReference type="Proteomes" id="UP001295794"/>
    </source>
</evidence>
<reference evidence="1" key="1">
    <citation type="submission" date="2023-11" db="EMBL/GenBank/DDBJ databases">
        <authorList>
            <person name="De Vega J J."/>
            <person name="De Vega J J."/>
        </authorList>
    </citation>
    <scope>NUCLEOTIDE SEQUENCE</scope>
</reference>
<evidence type="ECO:0000313" key="1">
    <source>
        <dbReference type="EMBL" id="CAK5274763.1"/>
    </source>
</evidence>
<comment type="caution">
    <text evidence="1">The sequence shown here is derived from an EMBL/GenBank/DDBJ whole genome shotgun (WGS) entry which is preliminary data.</text>
</comment>
<accession>A0AAD2Q4B4</accession>
<name>A0AAD2Q4B4_9AGAR</name>
<proteinExistence type="predicted"/>
<protein>
    <submittedName>
        <fullName evidence="1">Uncharacterized protein</fullName>
    </submittedName>
</protein>
<sequence length="94" mass="11388">REWAHRQEWAHRGEWSHRRGYRWEWAHQREWARRGLAHREWVRRGLAMLDCWEWWGHWTNVSSCSRSPLAWPDVSALAPGSRYHPSPPLPALSL</sequence>
<dbReference type="AlphaFoldDB" id="A0AAD2Q4B4"/>
<keyword evidence="2" id="KW-1185">Reference proteome</keyword>
<organism evidence="1 2">
    <name type="scientific">Mycena citricolor</name>
    <dbReference type="NCBI Taxonomy" id="2018698"/>
    <lineage>
        <taxon>Eukaryota</taxon>
        <taxon>Fungi</taxon>
        <taxon>Dikarya</taxon>
        <taxon>Basidiomycota</taxon>
        <taxon>Agaricomycotina</taxon>
        <taxon>Agaricomycetes</taxon>
        <taxon>Agaricomycetidae</taxon>
        <taxon>Agaricales</taxon>
        <taxon>Marasmiineae</taxon>
        <taxon>Mycenaceae</taxon>
        <taxon>Mycena</taxon>
    </lineage>
</organism>
<feature type="non-terminal residue" evidence="1">
    <location>
        <position position="94"/>
    </location>
</feature>